<feature type="transmembrane region" description="Helical" evidence="14">
    <location>
        <begin position="20"/>
        <end position="39"/>
    </location>
</feature>
<evidence type="ECO:0000256" key="3">
    <source>
        <dbReference type="ARBA" id="ARBA00004721"/>
    </source>
</evidence>
<dbReference type="GO" id="GO:0005506">
    <property type="term" value="F:iron ion binding"/>
    <property type="evidence" value="ECO:0007669"/>
    <property type="project" value="InterPro"/>
</dbReference>
<evidence type="ECO:0000256" key="1">
    <source>
        <dbReference type="ARBA" id="ARBA00001971"/>
    </source>
</evidence>
<dbReference type="GO" id="GO:0004497">
    <property type="term" value="F:monooxygenase activity"/>
    <property type="evidence" value="ECO:0007669"/>
    <property type="project" value="UniProtKB-KW"/>
</dbReference>
<feature type="binding site" description="axial binding residue" evidence="13">
    <location>
        <position position="502"/>
    </location>
    <ligand>
        <name>heme</name>
        <dbReference type="ChEBI" id="CHEBI:30413"/>
    </ligand>
    <ligandPart>
        <name>Fe</name>
        <dbReference type="ChEBI" id="CHEBI:18248"/>
    </ligandPart>
</feature>
<dbReference type="OrthoDB" id="10029320at2759"/>
<evidence type="ECO:0000256" key="10">
    <source>
        <dbReference type="ARBA" id="ARBA00023004"/>
    </source>
</evidence>
<keyword evidence="11" id="KW-0503">Monooxygenase</keyword>
<evidence type="ECO:0000256" key="2">
    <source>
        <dbReference type="ARBA" id="ARBA00004370"/>
    </source>
</evidence>
<dbReference type="GO" id="GO:0016020">
    <property type="term" value="C:membrane"/>
    <property type="evidence" value="ECO:0007669"/>
    <property type="project" value="UniProtKB-SubCell"/>
</dbReference>
<dbReference type="InterPro" id="IPR050121">
    <property type="entry name" value="Cytochrome_P450_monoxygenase"/>
</dbReference>
<evidence type="ECO:0000313" key="16">
    <source>
        <dbReference type="Proteomes" id="UP000807469"/>
    </source>
</evidence>
<keyword evidence="16" id="KW-1185">Reference proteome</keyword>
<evidence type="ECO:0000256" key="5">
    <source>
        <dbReference type="ARBA" id="ARBA00022617"/>
    </source>
</evidence>
<evidence type="ECO:0000256" key="4">
    <source>
        <dbReference type="ARBA" id="ARBA00010617"/>
    </source>
</evidence>
<name>A0A9P5YUK9_9AGAR</name>
<dbReference type="GO" id="GO:0016705">
    <property type="term" value="F:oxidoreductase activity, acting on paired donors, with incorporation or reduction of molecular oxygen"/>
    <property type="evidence" value="ECO:0007669"/>
    <property type="project" value="InterPro"/>
</dbReference>
<dbReference type="InterPro" id="IPR036396">
    <property type="entry name" value="Cyt_P450_sf"/>
</dbReference>
<comment type="cofactor">
    <cofactor evidence="1 13">
        <name>heme</name>
        <dbReference type="ChEBI" id="CHEBI:30413"/>
    </cofactor>
</comment>
<dbReference type="AlphaFoldDB" id="A0A9P5YUK9"/>
<proteinExistence type="inferred from homology"/>
<accession>A0A9P5YUK9</accession>
<comment type="subcellular location">
    <subcellularLocation>
        <location evidence="2">Membrane</location>
    </subcellularLocation>
</comment>
<dbReference type="EMBL" id="MU155306">
    <property type="protein sequence ID" value="KAF9476118.1"/>
    <property type="molecule type" value="Genomic_DNA"/>
</dbReference>
<dbReference type="GO" id="GO:0020037">
    <property type="term" value="F:heme binding"/>
    <property type="evidence" value="ECO:0007669"/>
    <property type="project" value="InterPro"/>
</dbReference>
<keyword evidence="12 14" id="KW-0472">Membrane</keyword>
<evidence type="ECO:0000256" key="6">
    <source>
        <dbReference type="ARBA" id="ARBA00022692"/>
    </source>
</evidence>
<evidence type="ECO:0000256" key="9">
    <source>
        <dbReference type="ARBA" id="ARBA00023002"/>
    </source>
</evidence>
<dbReference type="Proteomes" id="UP000807469">
    <property type="component" value="Unassembled WGS sequence"/>
</dbReference>
<dbReference type="PRINTS" id="PR00385">
    <property type="entry name" value="P450"/>
</dbReference>
<reference evidence="15" key="1">
    <citation type="submission" date="2020-11" db="EMBL/GenBank/DDBJ databases">
        <authorList>
            <consortium name="DOE Joint Genome Institute"/>
            <person name="Ahrendt S."/>
            <person name="Riley R."/>
            <person name="Andreopoulos W."/>
            <person name="Labutti K."/>
            <person name="Pangilinan J."/>
            <person name="Ruiz-Duenas F.J."/>
            <person name="Barrasa J.M."/>
            <person name="Sanchez-Garcia M."/>
            <person name="Camarero S."/>
            <person name="Miyauchi S."/>
            <person name="Serrano A."/>
            <person name="Linde D."/>
            <person name="Babiker R."/>
            <person name="Drula E."/>
            <person name="Ayuso-Fernandez I."/>
            <person name="Pacheco R."/>
            <person name="Padilla G."/>
            <person name="Ferreira P."/>
            <person name="Barriuso J."/>
            <person name="Kellner H."/>
            <person name="Castanera R."/>
            <person name="Alfaro M."/>
            <person name="Ramirez L."/>
            <person name="Pisabarro A.G."/>
            <person name="Kuo A."/>
            <person name="Tritt A."/>
            <person name="Lipzen A."/>
            <person name="He G."/>
            <person name="Yan M."/>
            <person name="Ng V."/>
            <person name="Cullen D."/>
            <person name="Martin F."/>
            <person name="Rosso M.-N."/>
            <person name="Henrissat B."/>
            <person name="Hibbett D."/>
            <person name="Martinez A.T."/>
            <person name="Grigoriev I.V."/>
        </authorList>
    </citation>
    <scope>NUCLEOTIDE SEQUENCE</scope>
    <source>
        <strain evidence="15">CIRM-BRFM 674</strain>
    </source>
</reference>
<keyword evidence="10 13" id="KW-0408">Iron</keyword>
<dbReference type="SUPFAM" id="SSF48264">
    <property type="entry name" value="Cytochrome P450"/>
    <property type="match status" value="1"/>
</dbReference>
<keyword evidence="6 14" id="KW-0812">Transmembrane</keyword>
<evidence type="ECO:0000256" key="14">
    <source>
        <dbReference type="SAM" id="Phobius"/>
    </source>
</evidence>
<dbReference type="InterPro" id="IPR002401">
    <property type="entry name" value="Cyt_P450_E_grp-I"/>
</dbReference>
<evidence type="ECO:0000256" key="13">
    <source>
        <dbReference type="PIRSR" id="PIRSR602401-1"/>
    </source>
</evidence>
<evidence type="ECO:0000313" key="15">
    <source>
        <dbReference type="EMBL" id="KAF9476118.1"/>
    </source>
</evidence>
<evidence type="ECO:0000256" key="11">
    <source>
        <dbReference type="ARBA" id="ARBA00023033"/>
    </source>
</evidence>
<keyword evidence="5 13" id="KW-0349">Heme</keyword>
<dbReference type="PANTHER" id="PTHR24305:SF166">
    <property type="entry name" value="CYTOCHROME P450 12A4, MITOCHONDRIAL-RELATED"/>
    <property type="match status" value="1"/>
</dbReference>
<dbReference type="Pfam" id="PF00067">
    <property type="entry name" value="p450"/>
    <property type="match status" value="1"/>
</dbReference>
<protein>
    <submittedName>
        <fullName evidence="15">Cytochrome P450</fullName>
    </submittedName>
</protein>
<dbReference type="Gene3D" id="1.10.630.10">
    <property type="entry name" value="Cytochrome P450"/>
    <property type="match status" value="1"/>
</dbReference>
<sequence length="557" mass="62914">MFVLLLSLWKYLRNEHSFTLYAIILVLTYIFWKIAKHLYFYPRFFSPLRGVPGPPLDSMITGQFGEIIRGEAGIPQRAWVKQYGPVVRVVGPIGIERLIFMNPEAIHKILVTDWMDYPRPKFMRDVLGFATGHGLLTVSGHEHKHMRKAVNPAFSLSSLISQNDTFYDAIEGLVNIIDNHINDEQNPHRETRFPMYEWLSKATLDIICAIAFGYNSNSLQNPRNELVEAYEILNSTENGADLACFIAILSIPGMARLLRSNWATKNRHIFSWLSITESLNDGLGCMETIRRVVSGMLSKKKADSSGLQEDAEVQGDIMNILLQTQMRIRAQRESVKAPIATGIQAVNGMNDEEIVNQVLTFLSAGHETTASGLAWTLWLLAKDPATQKRLRKEVTPVFTEGARPGYRELKDLQWLDCVVQESLRVMPPVPMTLRQAAKTDYIDGVVVPKGTFLYIPIRVINTWKKVWGDDAEEFNPGRWLNLPQNYNSTTSALSFIVGPHACIGKTMAIFEMKAFLGALISNFEFEPAYEGQVPQPAAAVIMKPMDKLLLCIRRVVR</sequence>
<keyword evidence="8 14" id="KW-1133">Transmembrane helix</keyword>
<keyword evidence="9" id="KW-0560">Oxidoreductase</keyword>
<comment type="caution">
    <text evidence="15">The sequence shown here is derived from an EMBL/GenBank/DDBJ whole genome shotgun (WGS) entry which is preliminary data.</text>
</comment>
<evidence type="ECO:0000256" key="8">
    <source>
        <dbReference type="ARBA" id="ARBA00022989"/>
    </source>
</evidence>
<keyword evidence="7 13" id="KW-0479">Metal-binding</keyword>
<comment type="similarity">
    <text evidence="4">Belongs to the cytochrome P450 family.</text>
</comment>
<comment type="pathway">
    <text evidence="3">Secondary metabolite biosynthesis; terpenoid biosynthesis.</text>
</comment>
<dbReference type="PRINTS" id="PR00463">
    <property type="entry name" value="EP450I"/>
</dbReference>
<organism evidence="15 16">
    <name type="scientific">Pholiota conissans</name>
    <dbReference type="NCBI Taxonomy" id="109636"/>
    <lineage>
        <taxon>Eukaryota</taxon>
        <taxon>Fungi</taxon>
        <taxon>Dikarya</taxon>
        <taxon>Basidiomycota</taxon>
        <taxon>Agaricomycotina</taxon>
        <taxon>Agaricomycetes</taxon>
        <taxon>Agaricomycetidae</taxon>
        <taxon>Agaricales</taxon>
        <taxon>Agaricineae</taxon>
        <taxon>Strophariaceae</taxon>
        <taxon>Pholiota</taxon>
    </lineage>
</organism>
<dbReference type="InterPro" id="IPR001128">
    <property type="entry name" value="Cyt_P450"/>
</dbReference>
<gene>
    <name evidence="15" type="ORF">BDN70DRAFT_995914</name>
</gene>
<evidence type="ECO:0000256" key="12">
    <source>
        <dbReference type="ARBA" id="ARBA00023136"/>
    </source>
</evidence>
<dbReference type="PANTHER" id="PTHR24305">
    <property type="entry name" value="CYTOCHROME P450"/>
    <property type="match status" value="1"/>
</dbReference>
<evidence type="ECO:0000256" key="7">
    <source>
        <dbReference type="ARBA" id="ARBA00022723"/>
    </source>
</evidence>